<evidence type="ECO:0000313" key="3">
    <source>
        <dbReference type="Proteomes" id="UP000198304"/>
    </source>
</evidence>
<proteinExistence type="predicted"/>
<evidence type="ECO:0000256" key="1">
    <source>
        <dbReference type="SAM" id="Phobius"/>
    </source>
</evidence>
<feature type="transmembrane region" description="Helical" evidence="1">
    <location>
        <begin position="22"/>
        <end position="45"/>
    </location>
</feature>
<protein>
    <submittedName>
        <fullName evidence="2">Uncharacterized protein</fullName>
    </submittedName>
</protein>
<evidence type="ECO:0000313" key="2">
    <source>
        <dbReference type="EMBL" id="SNS88066.1"/>
    </source>
</evidence>
<dbReference type="AlphaFoldDB" id="A0A239I2I6"/>
<dbReference type="Proteomes" id="UP000198304">
    <property type="component" value="Unassembled WGS sequence"/>
</dbReference>
<keyword evidence="3" id="KW-1185">Reference proteome</keyword>
<reference evidence="3" key="1">
    <citation type="submission" date="2017-06" db="EMBL/GenBank/DDBJ databases">
        <authorList>
            <person name="Varghese N."/>
            <person name="Submissions S."/>
        </authorList>
    </citation>
    <scope>NUCLEOTIDE SEQUENCE [LARGE SCALE GENOMIC DNA]</scope>
    <source>
        <strain evidence="3">SCA</strain>
    </source>
</reference>
<keyword evidence="1" id="KW-0812">Transmembrane</keyword>
<keyword evidence="1" id="KW-1133">Transmembrane helix</keyword>
<sequence>MKELLNIYSYANSSERDMAKAIMWLILSGVFGVVPFFKSIIYLCVFMKRERQS</sequence>
<organism evidence="2 3">
    <name type="scientific">Anaerovirgula multivorans</name>
    <dbReference type="NCBI Taxonomy" id="312168"/>
    <lineage>
        <taxon>Bacteria</taxon>
        <taxon>Bacillati</taxon>
        <taxon>Bacillota</taxon>
        <taxon>Clostridia</taxon>
        <taxon>Peptostreptococcales</taxon>
        <taxon>Natronincolaceae</taxon>
        <taxon>Anaerovirgula</taxon>
    </lineage>
</organism>
<dbReference type="EMBL" id="FZOJ01000025">
    <property type="protein sequence ID" value="SNS88066.1"/>
    <property type="molecule type" value="Genomic_DNA"/>
</dbReference>
<accession>A0A239I2I6</accession>
<name>A0A239I2I6_9FIRM</name>
<keyword evidence="1" id="KW-0472">Membrane</keyword>
<gene>
    <name evidence="2" type="ORF">SAMN05446037_102545</name>
</gene>